<dbReference type="WBParaSite" id="BXY_0932200.1">
    <property type="protein sequence ID" value="BXY_0932200.1"/>
    <property type="gene ID" value="BXY_0932200"/>
</dbReference>
<dbReference type="Proteomes" id="UP000659654">
    <property type="component" value="Unassembled WGS sequence"/>
</dbReference>
<organism evidence="3 5">
    <name type="scientific">Bursaphelenchus xylophilus</name>
    <name type="common">Pinewood nematode worm</name>
    <name type="synonym">Aphelenchoides xylophilus</name>
    <dbReference type="NCBI Taxonomy" id="6326"/>
    <lineage>
        <taxon>Eukaryota</taxon>
        <taxon>Metazoa</taxon>
        <taxon>Ecdysozoa</taxon>
        <taxon>Nematoda</taxon>
        <taxon>Chromadorea</taxon>
        <taxon>Rhabditida</taxon>
        <taxon>Tylenchina</taxon>
        <taxon>Tylenchomorpha</taxon>
        <taxon>Aphelenchoidea</taxon>
        <taxon>Aphelenchoididae</taxon>
        <taxon>Bursaphelenchus</taxon>
    </lineage>
</organism>
<evidence type="ECO:0000313" key="3">
    <source>
        <dbReference type="Proteomes" id="UP000095284"/>
    </source>
</evidence>
<keyword evidence="4" id="KW-1185">Reference proteome</keyword>
<dbReference type="EMBL" id="CAJFDI010000005">
    <property type="protein sequence ID" value="CAD5230188.1"/>
    <property type="molecule type" value="Genomic_DNA"/>
</dbReference>
<name>A0A1I7S8H9_BURXY</name>
<dbReference type="Proteomes" id="UP000095284">
    <property type="component" value="Unplaced"/>
</dbReference>
<gene>
    <name evidence="2" type="ORF">BXYJ_LOCUS10862</name>
</gene>
<reference evidence="2" key="2">
    <citation type="submission" date="2020-09" db="EMBL/GenBank/DDBJ databases">
        <authorList>
            <person name="Kikuchi T."/>
        </authorList>
    </citation>
    <scope>NUCLEOTIDE SEQUENCE</scope>
    <source>
        <strain evidence="2">Ka4C1</strain>
    </source>
</reference>
<proteinExistence type="predicted"/>
<dbReference type="EMBL" id="CAJFCV020000005">
    <property type="protein sequence ID" value="CAG9121105.1"/>
    <property type="molecule type" value="Genomic_DNA"/>
</dbReference>
<reference evidence="5" key="1">
    <citation type="submission" date="2016-11" db="UniProtKB">
        <authorList>
            <consortium name="WormBaseParasite"/>
        </authorList>
    </citation>
    <scope>IDENTIFICATION</scope>
</reference>
<evidence type="ECO:0000313" key="5">
    <source>
        <dbReference type="WBParaSite" id="BXY_0932200.1"/>
    </source>
</evidence>
<feature type="region of interest" description="Disordered" evidence="1">
    <location>
        <begin position="132"/>
        <end position="186"/>
    </location>
</feature>
<evidence type="ECO:0000313" key="2">
    <source>
        <dbReference type="EMBL" id="CAD5230188.1"/>
    </source>
</evidence>
<feature type="compositionally biased region" description="Low complexity" evidence="1">
    <location>
        <begin position="151"/>
        <end position="180"/>
    </location>
</feature>
<dbReference type="Proteomes" id="UP000582659">
    <property type="component" value="Unassembled WGS sequence"/>
</dbReference>
<evidence type="ECO:0000256" key="1">
    <source>
        <dbReference type="SAM" id="MobiDB-lite"/>
    </source>
</evidence>
<sequence>MNQDNRNFPTTDYNHNTYYPHGYNGQNNPSNYGQNIEGFAGDTNNPMYCGPASSSMSDQPVRKCSTIMAGGDHPMRKCSTVVAPAMSNPRKCSTVVGPNNDMMAMRKCSSVVAPGEELRKRSQMEMIQRKNSTIMGPGGFNVQNSGVTGGYSNPQSQNSSYSNSQAQNASYSNPQAQNASYSNPQAQNSSYITMDNLIPATVKTKATVCQPHRIRATLPPATLKASVVKVQTRATVTHQRHPEATIIPLEVQQATLKLIRAIIVKIRPVVATVARLMDLPTTVLPTTVTRRQALQTTIAHQIRQQGPLATVIHRADFRMLSVAHKPKLCPIQTTVVL</sequence>
<protein>
    <submittedName>
        <fullName evidence="2">(pine wood nematode) hypothetical protein</fullName>
    </submittedName>
</protein>
<evidence type="ECO:0000313" key="4">
    <source>
        <dbReference type="Proteomes" id="UP000659654"/>
    </source>
</evidence>
<dbReference type="AlphaFoldDB" id="A0A1I7S8H9"/>
<accession>A0A1I7S8H9</accession>